<protein>
    <submittedName>
        <fullName evidence="2">Uncharacterized protein</fullName>
    </submittedName>
</protein>
<feature type="region of interest" description="Disordered" evidence="1">
    <location>
        <begin position="110"/>
        <end position="148"/>
    </location>
</feature>
<proteinExistence type="predicted"/>
<dbReference type="AlphaFoldDB" id="A0A0G4H540"/>
<dbReference type="EMBL" id="CDMZ01001890">
    <property type="protein sequence ID" value="CEM38908.1"/>
    <property type="molecule type" value="Genomic_DNA"/>
</dbReference>
<sequence length="148" mass="16393">MHTGQALIPSNHTWTTTDKDEEEKYVRQEIPKASVWVGTKEKKVPYCISPAFVDKKSRVIGETEYTMYVNPDLTGQVAMRLRDVKEGTEANAELEMAIEKSLKVAFIKKGPMRLPKDPGSDAGMPGLKSSKFASDPPEIEGLPDPARS</sequence>
<evidence type="ECO:0000256" key="1">
    <source>
        <dbReference type="SAM" id="MobiDB-lite"/>
    </source>
</evidence>
<name>A0A0G4H540_9ALVE</name>
<evidence type="ECO:0000313" key="2">
    <source>
        <dbReference type="EMBL" id="CEM38908.1"/>
    </source>
</evidence>
<reference evidence="2" key="1">
    <citation type="submission" date="2014-11" db="EMBL/GenBank/DDBJ databases">
        <authorList>
            <person name="Otto D Thomas"/>
            <person name="Naeem Raeece"/>
        </authorList>
    </citation>
    <scope>NUCLEOTIDE SEQUENCE</scope>
</reference>
<gene>
    <name evidence="2" type="ORF">Cvel_24715</name>
</gene>
<accession>A0A0G4H540</accession>
<organism evidence="2">
    <name type="scientific">Chromera velia CCMP2878</name>
    <dbReference type="NCBI Taxonomy" id="1169474"/>
    <lineage>
        <taxon>Eukaryota</taxon>
        <taxon>Sar</taxon>
        <taxon>Alveolata</taxon>
        <taxon>Colpodellida</taxon>
        <taxon>Chromeraceae</taxon>
        <taxon>Chromera</taxon>
    </lineage>
</organism>
<feature type="region of interest" description="Disordered" evidence="1">
    <location>
        <begin position="1"/>
        <end position="22"/>
    </location>
</feature>
<dbReference type="VEuPathDB" id="CryptoDB:Cvel_24715"/>